<keyword evidence="4" id="KW-1185">Reference proteome</keyword>
<reference evidence="3" key="1">
    <citation type="submission" date="2020-05" db="EMBL/GenBank/DDBJ databases">
        <title>Mycena genomes resolve the evolution of fungal bioluminescence.</title>
        <authorList>
            <person name="Tsai I.J."/>
        </authorList>
    </citation>
    <scope>NUCLEOTIDE SEQUENCE</scope>
    <source>
        <strain evidence="3">CCC161011</strain>
    </source>
</reference>
<evidence type="ECO:0000313" key="4">
    <source>
        <dbReference type="Proteomes" id="UP000620124"/>
    </source>
</evidence>
<feature type="domain" description="Nephrocystin 3-like N-terminal" evidence="2">
    <location>
        <begin position="156"/>
        <end position="305"/>
    </location>
</feature>
<dbReference type="PANTHER" id="PTHR10039:SF17">
    <property type="entry name" value="FUNGAL STAND N-TERMINAL GOODBYE DOMAIN-CONTAINING PROTEIN-RELATED"/>
    <property type="match status" value="1"/>
</dbReference>
<proteinExistence type="predicted"/>
<dbReference type="Proteomes" id="UP000620124">
    <property type="component" value="Unassembled WGS sequence"/>
</dbReference>
<dbReference type="AlphaFoldDB" id="A0A8H7CZE2"/>
<gene>
    <name evidence="3" type="ORF">MVEN_00957400</name>
</gene>
<name>A0A8H7CZE2_9AGAR</name>
<comment type="caution">
    <text evidence="3">The sequence shown here is derived from an EMBL/GenBank/DDBJ whole genome shotgun (WGS) entry which is preliminary data.</text>
</comment>
<organism evidence="3 4">
    <name type="scientific">Mycena venus</name>
    <dbReference type="NCBI Taxonomy" id="2733690"/>
    <lineage>
        <taxon>Eukaryota</taxon>
        <taxon>Fungi</taxon>
        <taxon>Dikarya</taxon>
        <taxon>Basidiomycota</taxon>
        <taxon>Agaricomycotina</taxon>
        <taxon>Agaricomycetes</taxon>
        <taxon>Agaricomycetidae</taxon>
        <taxon>Agaricales</taxon>
        <taxon>Marasmiineae</taxon>
        <taxon>Mycenaceae</taxon>
        <taxon>Mycena</taxon>
    </lineage>
</organism>
<keyword evidence="1" id="KW-0677">Repeat</keyword>
<protein>
    <submittedName>
        <fullName evidence="3">NACHT domain-containing protein</fullName>
    </submittedName>
</protein>
<dbReference type="Gene3D" id="3.40.50.300">
    <property type="entry name" value="P-loop containing nucleotide triphosphate hydrolases"/>
    <property type="match status" value="1"/>
</dbReference>
<dbReference type="OrthoDB" id="443402at2759"/>
<dbReference type="InterPro" id="IPR027417">
    <property type="entry name" value="P-loop_NTPase"/>
</dbReference>
<dbReference type="EMBL" id="JACAZI010000007">
    <property type="protein sequence ID" value="KAF7356259.1"/>
    <property type="molecule type" value="Genomic_DNA"/>
</dbReference>
<evidence type="ECO:0000313" key="3">
    <source>
        <dbReference type="EMBL" id="KAF7356259.1"/>
    </source>
</evidence>
<dbReference type="SUPFAM" id="SSF52540">
    <property type="entry name" value="P-loop containing nucleoside triphosphate hydrolases"/>
    <property type="match status" value="1"/>
</dbReference>
<dbReference type="InterPro" id="IPR056884">
    <property type="entry name" value="NPHP3-like_N"/>
</dbReference>
<evidence type="ECO:0000259" key="2">
    <source>
        <dbReference type="Pfam" id="PF24883"/>
    </source>
</evidence>
<evidence type="ECO:0000256" key="1">
    <source>
        <dbReference type="ARBA" id="ARBA00022737"/>
    </source>
</evidence>
<dbReference type="PANTHER" id="PTHR10039">
    <property type="entry name" value="AMELOGENIN"/>
    <property type="match status" value="1"/>
</dbReference>
<accession>A0A8H7CZE2</accession>
<dbReference type="Pfam" id="PF24883">
    <property type="entry name" value="NPHP3_N"/>
    <property type="match status" value="1"/>
</dbReference>
<sequence>MSTLPKYQSQRTRAAIPALNWHSLDDWELMTRRDPCDQDVLHTSTNSGCVPPLVAGPNIWAQDGVNEFCPAVNATDGATAFSHRQQPTTVVDGGTFIGGDVNYIQSRGDTGLHILHRAVAGDAFHNSAERYPQPKCHPETRTEMLGDLWKWCCDNDPLANPVLWLNGPAGSGKSAIAQSFCETLEGDNRLGGSFFFKRGHASRGRATQLFSTIAYQLASHSPELKKTICCVVEDDPSILHKSLSIQLHQLIIESCGKTPTLDGLVIVIDGLDECESQDIQQEILRLIGDAVHRNPGRLRFLIASRLEPHICEIFEGTWLVEIHRSMNIQQAFEDIHCYLQCEFARIRREHTQTMASVSGPWPSLACIDFLVNKSSGYFIYASTVIKFLDDKHFRPTERLAAVMGAQLLACSDPPFRALNELYTQILSGVPQASRAHLIHIFAICMAKLNVRLSQIEQLLELKPGDVPLMLRDLHSIVELPPDDSSGTITVHHASLLDFLADPLRSGAFHVGSLQQRIDLAQLILKACACTQNDLSYNYNSHVAWQLLPDAFTYLTALPSSADVLFNLKLLNPDFLFCRTYAAHCDSAAKSVIQWLRTFRPLPEDLIRRWEDYHFMGLCDTIWADRAKKTGYRCSSRAAEILSQASRRLLCILYAYTYLPAAPNCLSWDELSEVIAPPALYCR</sequence>